<protein>
    <recommendedName>
        <fullName evidence="4">DUF4175 domain-containing protein</fullName>
    </recommendedName>
</protein>
<keyword evidence="1" id="KW-0812">Transmembrane</keyword>
<dbReference type="EMBL" id="JAAAMJ010000008">
    <property type="protein sequence ID" value="NDV87399.1"/>
    <property type="molecule type" value="Genomic_DNA"/>
</dbReference>
<evidence type="ECO:0000313" key="3">
    <source>
        <dbReference type="Proteomes" id="UP000476332"/>
    </source>
</evidence>
<proteinExistence type="predicted"/>
<organism evidence="2 3">
    <name type="scientific">Aurantimonas aggregata</name>
    <dbReference type="NCBI Taxonomy" id="2047720"/>
    <lineage>
        <taxon>Bacteria</taxon>
        <taxon>Pseudomonadati</taxon>
        <taxon>Pseudomonadota</taxon>
        <taxon>Alphaproteobacteria</taxon>
        <taxon>Hyphomicrobiales</taxon>
        <taxon>Aurantimonadaceae</taxon>
        <taxon>Aurantimonas</taxon>
    </lineage>
</organism>
<feature type="transmembrane region" description="Helical" evidence="1">
    <location>
        <begin position="114"/>
        <end position="136"/>
    </location>
</feature>
<keyword evidence="3" id="KW-1185">Reference proteome</keyword>
<reference evidence="2 3" key="1">
    <citation type="submission" date="2020-01" db="EMBL/GenBank/DDBJ databases">
        <title>Genomes of bacteria type strains.</title>
        <authorList>
            <person name="Chen J."/>
            <person name="Zhu S."/>
            <person name="Chen J."/>
        </authorList>
    </citation>
    <scope>NUCLEOTIDE SEQUENCE [LARGE SCALE GENOMIC DNA]</scope>
    <source>
        <strain evidence="2 3">KCTC 52919</strain>
    </source>
</reference>
<accession>A0A6L9MHT5</accession>
<evidence type="ECO:0000313" key="2">
    <source>
        <dbReference type="EMBL" id="NDV87399.1"/>
    </source>
</evidence>
<name>A0A6L9MHT5_9HYPH</name>
<feature type="transmembrane region" description="Helical" evidence="1">
    <location>
        <begin position="52"/>
        <end position="77"/>
    </location>
</feature>
<comment type="caution">
    <text evidence="2">The sequence shown here is derived from an EMBL/GenBank/DDBJ whole genome shotgun (WGS) entry which is preliminary data.</text>
</comment>
<feature type="transmembrane region" description="Helical" evidence="1">
    <location>
        <begin position="7"/>
        <end position="32"/>
    </location>
</feature>
<feature type="transmembrane region" description="Helical" evidence="1">
    <location>
        <begin position="84"/>
        <end position="102"/>
    </location>
</feature>
<evidence type="ECO:0000256" key="1">
    <source>
        <dbReference type="SAM" id="Phobius"/>
    </source>
</evidence>
<keyword evidence="1" id="KW-1133">Transmembrane helix</keyword>
<dbReference type="AlphaFoldDB" id="A0A6L9MHT5"/>
<dbReference type="Proteomes" id="UP000476332">
    <property type="component" value="Unassembled WGS sequence"/>
</dbReference>
<sequence>MIFIGILLSIAAIGFFCWLLFTLAVFALPFFALPFFAGVTAGMWAYDTGAGWLGAIVVGAVAASLTFGIGQLLLVFVRPLWARIVIALAFVAPATIAGYHATHGIVKHTMPSEGWQIAFSIIGAVAIGATALMRLVTMATPGPTGQNLARG</sequence>
<gene>
    <name evidence="2" type="ORF">GTW51_11885</name>
</gene>
<evidence type="ECO:0008006" key="4">
    <source>
        <dbReference type="Google" id="ProtNLM"/>
    </source>
</evidence>
<dbReference type="RefSeq" id="WP_163044153.1">
    <property type="nucleotide sequence ID" value="NZ_JAAAMJ010000008.1"/>
</dbReference>
<keyword evidence="1" id="KW-0472">Membrane</keyword>